<dbReference type="EC" id="2.3.1.9" evidence="7"/>
<dbReference type="InterPro" id="IPR016039">
    <property type="entry name" value="Thiolase-like"/>
</dbReference>
<sequence length="423" mass="45422">MNQRKVCIVTGSRIPFARSGTKYQGVSNKELMTAALKGLVDKMNLKGKEVGEVVLGAVSKHAYDFSLARECTIEAGLSFHTPATDIQKACGLSLEASNIIAMKIATGQIECGIAGGVDTNSDIPVEFSKNFSDAMSKANYARSTGDRIKALLSIRPADLKPSFPAVKEPRTGLSMGQSCELMAQRWQIPRSEQDQLAWESHQNADRAYNEGFYSDLVVPFKGLEKDGILRADTTVEKMGSLRTAFEKSDKATLTAANSTPLTDGASAVFLCSEEYAKENNLEIQAYFTTCQSAAVDFIEEEGLLMAPVYAVPKLLKRAGLTLQDFDFYEIHEAFAAQVLCTLKAWEDEEFCKTKLGLDGALGSIDRSKLNVKGGSLALGHPFGATGARIVAGLAKMLNEKGGGRGLISICTAGGMGVVAIVEK</sequence>
<keyword evidence="2 4" id="KW-0808">Transferase</keyword>
<evidence type="ECO:0000313" key="7">
    <source>
        <dbReference type="EMBL" id="RZF20913.1"/>
    </source>
</evidence>
<dbReference type="PROSITE" id="PS00737">
    <property type="entry name" value="THIOLASE_2"/>
    <property type="match status" value="1"/>
</dbReference>
<comment type="caution">
    <text evidence="7">The sequence shown here is derived from an EMBL/GenBank/DDBJ whole genome shotgun (WGS) entry which is preliminary data.</text>
</comment>
<dbReference type="InterPro" id="IPR020613">
    <property type="entry name" value="Thiolase_CS"/>
</dbReference>
<feature type="domain" description="Thiolase N-terminal" evidence="5">
    <location>
        <begin position="6"/>
        <end position="274"/>
    </location>
</feature>
<name>A0ABY0IFP3_9BACT</name>
<evidence type="ECO:0000313" key="8">
    <source>
        <dbReference type="Proteomes" id="UP000443582"/>
    </source>
</evidence>
<gene>
    <name evidence="7" type="ORF">DAY19_13085</name>
</gene>
<proteinExistence type="inferred from homology"/>
<evidence type="ECO:0000256" key="1">
    <source>
        <dbReference type="ARBA" id="ARBA00010982"/>
    </source>
</evidence>
<dbReference type="NCBIfam" id="TIGR01930">
    <property type="entry name" value="AcCoA-C-Actrans"/>
    <property type="match status" value="1"/>
</dbReference>
<organism evidence="7 8">
    <name type="scientific">Halobacteriovorax vibrionivorans</name>
    <dbReference type="NCBI Taxonomy" id="2152716"/>
    <lineage>
        <taxon>Bacteria</taxon>
        <taxon>Pseudomonadati</taxon>
        <taxon>Bdellovibrionota</taxon>
        <taxon>Bacteriovoracia</taxon>
        <taxon>Bacteriovoracales</taxon>
        <taxon>Halobacteriovoraceae</taxon>
        <taxon>Halobacteriovorax</taxon>
    </lineage>
</organism>
<dbReference type="Pfam" id="PF02803">
    <property type="entry name" value="Thiolase_C"/>
    <property type="match status" value="1"/>
</dbReference>
<dbReference type="Pfam" id="PF00108">
    <property type="entry name" value="Thiolase_N"/>
    <property type="match status" value="1"/>
</dbReference>
<protein>
    <submittedName>
        <fullName evidence="7">Acetyl-CoA C-acetyltransferase</fullName>
        <ecNumber evidence="7">2.3.1.9</ecNumber>
    </submittedName>
</protein>
<evidence type="ECO:0000259" key="6">
    <source>
        <dbReference type="Pfam" id="PF02803"/>
    </source>
</evidence>
<dbReference type="InterPro" id="IPR050521">
    <property type="entry name" value="3-ketoacyl-CoA_Thiolase"/>
</dbReference>
<evidence type="ECO:0000259" key="5">
    <source>
        <dbReference type="Pfam" id="PF00108"/>
    </source>
</evidence>
<keyword evidence="3 4" id="KW-0012">Acyltransferase</keyword>
<dbReference type="NCBIfam" id="NF006740">
    <property type="entry name" value="PRK09268.1"/>
    <property type="match status" value="1"/>
</dbReference>
<dbReference type="GO" id="GO:0003985">
    <property type="term" value="F:acetyl-CoA C-acetyltransferase activity"/>
    <property type="evidence" value="ECO:0007669"/>
    <property type="project" value="UniProtKB-EC"/>
</dbReference>
<dbReference type="InterPro" id="IPR002155">
    <property type="entry name" value="Thiolase"/>
</dbReference>
<dbReference type="EMBL" id="QDKL01000003">
    <property type="protein sequence ID" value="RZF20913.1"/>
    <property type="molecule type" value="Genomic_DNA"/>
</dbReference>
<dbReference type="CDD" id="cd00751">
    <property type="entry name" value="thiolase"/>
    <property type="match status" value="1"/>
</dbReference>
<dbReference type="Proteomes" id="UP000443582">
    <property type="component" value="Unassembled WGS sequence"/>
</dbReference>
<evidence type="ECO:0000256" key="2">
    <source>
        <dbReference type="ARBA" id="ARBA00022679"/>
    </source>
</evidence>
<reference evidence="8" key="1">
    <citation type="journal article" date="2019" name="Int. J. Syst. Evol. Microbiol.">
        <title>Halobacteriovorax valvorus sp. nov., a novel prokaryotic predator isolated from coastal seawater of China.</title>
        <authorList>
            <person name="Chen M.-X."/>
        </authorList>
    </citation>
    <scope>NUCLEOTIDE SEQUENCE [LARGE SCALE GENOMIC DNA]</scope>
    <source>
        <strain evidence="8">BL9</strain>
    </source>
</reference>
<dbReference type="InterPro" id="IPR020616">
    <property type="entry name" value="Thiolase_N"/>
</dbReference>
<dbReference type="InterPro" id="IPR020617">
    <property type="entry name" value="Thiolase_C"/>
</dbReference>
<feature type="domain" description="Thiolase C-terminal" evidence="6">
    <location>
        <begin position="283"/>
        <end position="423"/>
    </location>
</feature>
<keyword evidence="8" id="KW-1185">Reference proteome</keyword>
<dbReference type="PIRSF" id="PIRSF000429">
    <property type="entry name" value="Ac-CoA_Ac_transf"/>
    <property type="match status" value="1"/>
</dbReference>
<comment type="similarity">
    <text evidence="1 4">Belongs to the thiolase-like superfamily. Thiolase family.</text>
</comment>
<dbReference type="Gene3D" id="3.40.47.10">
    <property type="match status" value="1"/>
</dbReference>
<evidence type="ECO:0000256" key="3">
    <source>
        <dbReference type="ARBA" id="ARBA00023315"/>
    </source>
</evidence>
<accession>A0ABY0IFP3</accession>
<dbReference type="PANTHER" id="PTHR42689">
    <property type="entry name" value="ACETYL-COA ACYLTRANSFERASE FADA2 (3-KETOACYL-COA THIOLASE) (BETA-KETOTHIOLASE)-RELATED"/>
    <property type="match status" value="1"/>
</dbReference>
<dbReference type="PANTHER" id="PTHR42689:SF1">
    <property type="entry name" value="ACETYL-COA ACYLTRANSFERASE FADA2 (3-KETOACYL-COA THIOLASE) (BETA-KETOTHIOLASE)-RELATED"/>
    <property type="match status" value="1"/>
</dbReference>
<evidence type="ECO:0000256" key="4">
    <source>
        <dbReference type="RuleBase" id="RU003557"/>
    </source>
</evidence>
<dbReference type="SUPFAM" id="SSF53901">
    <property type="entry name" value="Thiolase-like"/>
    <property type="match status" value="2"/>
</dbReference>
<dbReference type="RefSeq" id="WP_115363190.1">
    <property type="nucleotide sequence ID" value="NZ_QDKL01000003.1"/>
</dbReference>